<organism evidence="1">
    <name type="scientific">Pseudidiomarina aestuarii</name>
    <dbReference type="NCBI Taxonomy" id="624146"/>
    <lineage>
        <taxon>Bacteria</taxon>
        <taxon>Pseudomonadati</taxon>
        <taxon>Pseudomonadota</taxon>
        <taxon>Gammaproteobacteria</taxon>
        <taxon>Alteromonadales</taxon>
        <taxon>Idiomarinaceae</taxon>
        <taxon>Pseudidiomarina</taxon>
    </lineage>
</organism>
<dbReference type="InterPro" id="IPR009057">
    <property type="entry name" value="Homeodomain-like_sf"/>
</dbReference>
<reference evidence="1" key="1">
    <citation type="submission" date="2018-03" db="EMBL/GenBank/DDBJ databases">
        <title>Cross-interface Injection: A General Nanoliter Liquid Handling Method Applied to Single Cells Genome Amplification Automated Nanoliter Liquid Handling Applied to Single Cell Multiple Displacement Amplification.</title>
        <authorList>
            <person name="Yun J."/>
            <person name="Xu P."/>
            <person name="Xu J."/>
            <person name="Dai X."/>
            <person name="Wang Y."/>
            <person name="Zheng X."/>
            <person name="Cao C."/>
            <person name="Yi Q."/>
            <person name="Zhu Y."/>
            <person name="Wang L."/>
            <person name="Dong Z."/>
            <person name="Huang Y."/>
            <person name="Huang L."/>
            <person name="Du W."/>
        </authorList>
    </citation>
    <scope>NUCLEOTIDE SEQUENCE [LARGE SCALE GENOMIC DNA]</scope>
    <source>
        <strain evidence="1">Z-D3-2</strain>
    </source>
</reference>
<accession>A0A2T4CXV2</accession>
<proteinExistence type="predicted"/>
<dbReference type="SUPFAM" id="SSF46689">
    <property type="entry name" value="Homeodomain-like"/>
    <property type="match status" value="1"/>
</dbReference>
<evidence type="ECO:0000313" key="1">
    <source>
        <dbReference type="EMBL" id="PTB86387.1"/>
    </source>
</evidence>
<dbReference type="Gene3D" id="1.10.357.10">
    <property type="entry name" value="Tetracycline Repressor, domain 2"/>
    <property type="match status" value="1"/>
</dbReference>
<protein>
    <submittedName>
        <fullName evidence="1">TetR family transcriptional regulator</fullName>
    </submittedName>
</protein>
<comment type="caution">
    <text evidence="1">The sequence shown here is derived from an EMBL/GenBank/DDBJ whole genome shotgun (WGS) entry which is preliminary data.</text>
</comment>
<sequence>MNQDSELYEAIVNTAVSLASHSSWESVRLSEIAAQLNISLADIYYCFAEKEQIGDAWFDRADQNMLKVMQSSVFATLNNQQKFHRLMMAWLEPLAINQKVTRQMISNKLEPGHLHIQIPALLRISRTVQWLREASDQHSTLPWRAVDETVLTGVYLITFCCWLTDNTSMYQRTRRCLERQLKLASGLGFLK</sequence>
<name>A0A2T4CXV2_9GAMM</name>
<gene>
    <name evidence="1" type="ORF">C9940_02605</name>
</gene>
<dbReference type="AlphaFoldDB" id="A0A2T4CXV2"/>
<dbReference type="EMBL" id="PYVN01000019">
    <property type="protein sequence ID" value="PTB86387.1"/>
    <property type="molecule type" value="Genomic_DNA"/>
</dbReference>